<dbReference type="GO" id="GO:0003841">
    <property type="term" value="F:1-acylglycerol-3-phosphate O-acyltransferase activity"/>
    <property type="evidence" value="ECO:0007669"/>
    <property type="project" value="UniProtKB-EC"/>
</dbReference>
<evidence type="ECO:0000256" key="2">
    <source>
        <dbReference type="ARBA" id="ARBA00022679"/>
    </source>
</evidence>
<dbReference type="SMART" id="SM00563">
    <property type="entry name" value="PlsC"/>
    <property type="match status" value="1"/>
</dbReference>
<evidence type="ECO:0000313" key="10">
    <source>
        <dbReference type="Proteomes" id="UP001195724"/>
    </source>
</evidence>
<dbReference type="Proteomes" id="UP001195724">
    <property type="component" value="Unassembled WGS sequence"/>
</dbReference>
<dbReference type="PANTHER" id="PTHR10434">
    <property type="entry name" value="1-ACYL-SN-GLYCEROL-3-PHOSPHATE ACYLTRANSFERASE"/>
    <property type="match status" value="1"/>
</dbReference>
<evidence type="ECO:0000256" key="5">
    <source>
        <dbReference type="ARBA" id="ARBA00023315"/>
    </source>
</evidence>
<keyword evidence="5 8" id="KW-0012">Acyltransferase</keyword>
<dbReference type="EMBL" id="JAFBCL010000001">
    <property type="protein sequence ID" value="MBM7810542.1"/>
    <property type="molecule type" value="Genomic_DNA"/>
</dbReference>
<accession>A0A8T8I214</accession>
<dbReference type="Proteomes" id="UP000671828">
    <property type="component" value="Chromosome"/>
</dbReference>
<reference evidence="7 10" key="1">
    <citation type="submission" date="2021-01" db="EMBL/GenBank/DDBJ databases">
        <title>Sequencing the genomes of 1000 actinobacteria strains.</title>
        <authorList>
            <person name="Klenk H.-P."/>
        </authorList>
    </citation>
    <scope>NUCLEOTIDE SEQUENCE [LARGE SCALE GENOMIC DNA]</scope>
    <source>
        <strain evidence="7 10">DSM 44581</strain>
    </source>
</reference>
<dbReference type="EMBL" id="CP072788">
    <property type="protein sequence ID" value="QTR04648.1"/>
    <property type="molecule type" value="Genomic_DNA"/>
</dbReference>
<dbReference type="InterPro" id="IPR000872">
    <property type="entry name" value="Tafazzin"/>
</dbReference>
<evidence type="ECO:0000313" key="9">
    <source>
        <dbReference type="Proteomes" id="UP000671828"/>
    </source>
</evidence>
<evidence type="ECO:0000313" key="7">
    <source>
        <dbReference type="EMBL" id="MBM7810542.1"/>
    </source>
</evidence>
<evidence type="ECO:0000313" key="8">
    <source>
        <dbReference type="EMBL" id="QTR04648.1"/>
    </source>
</evidence>
<dbReference type="PANTHER" id="PTHR10434:SF11">
    <property type="entry name" value="1-ACYL-SN-GLYCEROL-3-PHOSPHATE ACYLTRANSFERASE"/>
    <property type="match status" value="1"/>
</dbReference>
<dbReference type="Pfam" id="PF01553">
    <property type="entry name" value="Acyltransferase"/>
    <property type="match status" value="1"/>
</dbReference>
<keyword evidence="10" id="KW-1185">Reference proteome</keyword>
<keyword evidence="2 7" id="KW-0808">Transferase</keyword>
<evidence type="ECO:0000256" key="1">
    <source>
        <dbReference type="ARBA" id="ARBA00004370"/>
    </source>
</evidence>
<evidence type="ECO:0000259" key="6">
    <source>
        <dbReference type="SMART" id="SM00563"/>
    </source>
</evidence>
<comment type="subcellular location">
    <subcellularLocation>
        <location evidence="1">Membrane</location>
    </subcellularLocation>
</comment>
<dbReference type="EC" id="2.3.1.51" evidence="7"/>
<dbReference type="InterPro" id="IPR002123">
    <property type="entry name" value="Plipid/glycerol_acylTrfase"/>
</dbReference>
<evidence type="ECO:0000256" key="3">
    <source>
        <dbReference type="ARBA" id="ARBA00023098"/>
    </source>
</evidence>
<dbReference type="GO" id="GO:0006654">
    <property type="term" value="P:phosphatidic acid biosynthetic process"/>
    <property type="evidence" value="ECO:0007669"/>
    <property type="project" value="TreeGrafter"/>
</dbReference>
<dbReference type="RefSeq" id="WP_204841501.1">
    <property type="nucleotide sequence ID" value="NZ_JAFBCL010000001.1"/>
</dbReference>
<organism evidence="8 9">
    <name type="scientific">Saccharothrix algeriensis</name>
    <dbReference type="NCBI Taxonomy" id="173560"/>
    <lineage>
        <taxon>Bacteria</taxon>
        <taxon>Bacillati</taxon>
        <taxon>Actinomycetota</taxon>
        <taxon>Actinomycetes</taxon>
        <taxon>Pseudonocardiales</taxon>
        <taxon>Pseudonocardiaceae</taxon>
        <taxon>Saccharothrix</taxon>
    </lineage>
</organism>
<sequence length="217" mass="23048">MSGQLPPGAWPRLHDLGRWIGRGPFAWAFRVRVSGRSRVPAHGPVVVVANHSSMVDGPILFGVLPRRVVFLIKQEMFRGPAGWGLRRIGQLAVRRGAPDRAPLVAAQGVLRAGGVVGVFPEGTRGAGDVAQAQQGAAWLARTTGAAVVPVACRGTLRPPGSGRRFRPVVDVLVGEPFELPAEKGRAALEKATEQVRDRLATLVAELDSKRSASGEAR</sequence>
<proteinExistence type="predicted"/>
<keyword evidence="3" id="KW-0443">Lipid metabolism</keyword>
<reference evidence="8" key="2">
    <citation type="submission" date="2021-04" db="EMBL/GenBank/DDBJ databases">
        <title>Saccharothrix algeriensis WGS.</title>
        <authorList>
            <person name="Stuskova K."/>
            <person name="Hakalova E."/>
            <person name="Tebbal A.B."/>
            <person name="Eichmeier A."/>
        </authorList>
    </citation>
    <scope>NUCLEOTIDE SEQUENCE</scope>
    <source>
        <strain evidence="8">NRRL B-24137</strain>
    </source>
</reference>
<dbReference type="GO" id="GO:0005886">
    <property type="term" value="C:plasma membrane"/>
    <property type="evidence" value="ECO:0007669"/>
    <property type="project" value="TreeGrafter"/>
</dbReference>
<dbReference type="AlphaFoldDB" id="A0A8T8I214"/>
<feature type="domain" description="Phospholipid/glycerol acyltransferase" evidence="6">
    <location>
        <begin position="45"/>
        <end position="155"/>
    </location>
</feature>
<dbReference type="PRINTS" id="PR00979">
    <property type="entry name" value="TAFAZZIN"/>
</dbReference>
<dbReference type="SUPFAM" id="SSF69593">
    <property type="entry name" value="Glycerol-3-phosphate (1)-acyltransferase"/>
    <property type="match status" value="1"/>
</dbReference>
<keyword evidence="4" id="KW-0472">Membrane</keyword>
<name>A0A8T8I214_9PSEU</name>
<gene>
    <name evidence="8" type="ORF">J7S33_07340</name>
    <name evidence="7" type="ORF">JOE68_001407</name>
</gene>
<evidence type="ECO:0000256" key="4">
    <source>
        <dbReference type="ARBA" id="ARBA00023136"/>
    </source>
</evidence>
<protein>
    <submittedName>
        <fullName evidence="8">1-acyl-sn-glycerol-3-phosphate acyltransferase</fullName>
        <ecNumber evidence="7">2.3.1.51</ecNumber>
    </submittedName>
</protein>
<dbReference type="CDD" id="cd07989">
    <property type="entry name" value="LPLAT_AGPAT-like"/>
    <property type="match status" value="1"/>
</dbReference>